<dbReference type="PANTHER" id="PTHR12001">
    <property type="entry name" value="GERANYLGERANYL PYROPHOSPHATE SYNTHASE"/>
    <property type="match status" value="1"/>
</dbReference>
<keyword evidence="1" id="KW-0479">Metal-binding</keyword>
<dbReference type="AlphaFoldDB" id="A0A6F8XRA7"/>
<dbReference type="CDD" id="cd00685">
    <property type="entry name" value="Trans_IPPS_HT"/>
    <property type="match status" value="1"/>
</dbReference>
<keyword evidence="2" id="KW-0460">Magnesium</keyword>
<evidence type="ECO:0000256" key="3">
    <source>
        <dbReference type="RuleBase" id="RU004466"/>
    </source>
</evidence>
<dbReference type="InterPro" id="IPR008949">
    <property type="entry name" value="Isoprenoid_synthase_dom_sf"/>
</dbReference>
<proteinExistence type="inferred from homology"/>
<feature type="region of interest" description="Disordered" evidence="4">
    <location>
        <begin position="1"/>
        <end position="28"/>
    </location>
</feature>
<evidence type="ECO:0000313" key="6">
    <source>
        <dbReference type="Proteomes" id="UP000502508"/>
    </source>
</evidence>
<gene>
    <name evidence="5" type="ORF">Pflav_027730</name>
</gene>
<dbReference type="PROSITE" id="PS00723">
    <property type="entry name" value="POLYPRENYL_SYNTHASE_1"/>
    <property type="match status" value="1"/>
</dbReference>
<dbReference type="RefSeq" id="WP_173036438.1">
    <property type="nucleotide sequence ID" value="NZ_AP022870.1"/>
</dbReference>
<evidence type="ECO:0000313" key="5">
    <source>
        <dbReference type="EMBL" id="BCB76363.1"/>
    </source>
</evidence>
<dbReference type="GO" id="GO:0046872">
    <property type="term" value="F:metal ion binding"/>
    <property type="evidence" value="ECO:0007669"/>
    <property type="project" value="UniProtKB-KW"/>
</dbReference>
<evidence type="ECO:0000256" key="2">
    <source>
        <dbReference type="ARBA" id="ARBA00022842"/>
    </source>
</evidence>
<keyword evidence="6" id="KW-1185">Reference proteome</keyword>
<reference evidence="5 6" key="2">
    <citation type="submission" date="2020-03" db="EMBL/GenBank/DDBJ databases">
        <authorList>
            <person name="Ichikawa N."/>
            <person name="Kimura A."/>
            <person name="Kitahashi Y."/>
            <person name="Uohara A."/>
        </authorList>
    </citation>
    <scope>NUCLEOTIDE SEQUENCE [LARGE SCALE GENOMIC DNA]</scope>
    <source>
        <strain evidence="5 6">NBRC 107702</strain>
    </source>
</reference>
<dbReference type="KEGG" id="pfla:Pflav_027730"/>
<sequence>MHPTKTQGKAGRFRGDPATAPPTTLRQSRDIVTPALSAALERLDETSRAQARYHLGWTTADGETSTGEGGKAVRPALALLSARAVGAPAEVGLPGAIAVELVHNFSLLHDDVMDGDTLRRHRRTVWAVWGTPSAILTGDALLALAQEVLLESGSPYAADAGRLLASATRDLVRGQVRDLAFESRTDVTLDECLDMVAGKTGALLSASAAIGAVLAGAPAATTGALAAFGAHVGIAFQIVDDLLGIWGDPALTGKPVFSDLCARKKTLPMTYAASQPGPAGERLAEWLASAEKADEAALPEIAALVAAAGGKDWATEEAGRRLRLAESALAAVPIPDPPRDELVALGRFIVTREA</sequence>
<keyword evidence="3" id="KW-0808">Transferase</keyword>
<accession>A0A6F8XRA7</accession>
<dbReference type="Gene3D" id="1.10.600.10">
    <property type="entry name" value="Farnesyl Diphosphate Synthase"/>
    <property type="match status" value="1"/>
</dbReference>
<dbReference type="InterPro" id="IPR000092">
    <property type="entry name" value="Polyprenyl_synt"/>
</dbReference>
<dbReference type="PROSITE" id="PS00444">
    <property type="entry name" value="POLYPRENYL_SYNTHASE_2"/>
    <property type="match status" value="1"/>
</dbReference>
<dbReference type="Pfam" id="PF00348">
    <property type="entry name" value="polyprenyl_synt"/>
    <property type="match status" value="1"/>
</dbReference>
<dbReference type="GO" id="GO:0008299">
    <property type="term" value="P:isoprenoid biosynthetic process"/>
    <property type="evidence" value="ECO:0007669"/>
    <property type="project" value="InterPro"/>
</dbReference>
<comment type="similarity">
    <text evidence="3">Belongs to the FPP/GGPP synthase family.</text>
</comment>
<dbReference type="InterPro" id="IPR033749">
    <property type="entry name" value="Polyprenyl_synt_CS"/>
</dbReference>
<dbReference type="GO" id="GO:0004659">
    <property type="term" value="F:prenyltransferase activity"/>
    <property type="evidence" value="ECO:0007669"/>
    <property type="project" value="InterPro"/>
</dbReference>
<name>A0A6F8XRA7_9ACTN</name>
<evidence type="ECO:0000256" key="1">
    <source>
        <dbReference type="ARBA" id="ARBA00022723"/>
    </source>
</evidence>
<dbReference type="SUPFAM" id="SSF48576">
    <property type="entry name" value="Terpenoid synthases"/>
    <property type="match status" value="1"/>
</dbReference>
<reference evidence="5 6" key="1">
    <citation type="submission" date="2020-03" db="EMBL/GenBank/DDBJ databases">
        <title>Whole genome shotgun sequence of Phytohabitans flavus NBRC 107702.</title>
        <authorList>
            <person name="Komaki H."/>
            <person name="Tamura T."/>
        </authorList>
    </citation>
    <scope>NUCLEOTIDE SEQUENCE [LARGE SCALE GENOMIC DNA]</scope>
    <source>
        <strain evidence="5 6">NBRC 107702</strain>
    </source>
</reference>
<dbReference type="PANTHER" id="PTHR12001:SF71">
    <property type="entry name" value="(2E,6E)-FARNESYL DIPHOSPHATE SYNTHASE"/>
    <property type="match status" value="1"/>
</dbReference>
<organism evidence="5 6">
    <name type="scientific">Phytohabitans flavus</name>
    <dbReference type="NCBI Taxonomy" id="1076124"/>
    <lineage>
        <taxon>Bacteria</taxon>
        <taxon>Bacillati</taxon>
        <taxon>Actinomycetota</taxon>
        <taxon>Actinomycetes</taxon>
        <taxon>Micromonosporales</taxon>
        <taxon>Micromonosporaceae</taxon>
    </lineage>
</organism>
<evidence type="ECO:0000256" key="4">
    <source>
        <dbReference type="SAM" id="MobiDB-lite"/>
    </source>
</evidence>
<dbReference type="Proteomes" id="UP000502508">
    <property type="component" value="Chromosome"/>
</dbReference>
<protein>
    <submittedName>
        <fullName evidence="5">(2E,6E)-farnesyl diphosphate synthase</fullName>
    </submittedName>
</protein>
<dbReference type="EMBL" id="AP022870">
    <property type="protein sequence ID" value="BCB76363.1"/>
    <property type="molecule type" value="Genomic_DNA"/>
</dbReference>
<dbReference type="SFLD" id="SFLDG01017">
    <property type="entry name" value="Polyprenyl_Transferase_Like"/>
    <property type="match status" value="1"/>
</dbReference>
<dbReference type="SFLD" id="SFLDS00005">
    <property type="entry name" value="Isoprenoid_Synthase_Type_I"/>
    <property type="match status" value="1"/>
</dbReference>